<reference evidence="2" key="1">
    <citation type="journal article" date="2019" name="Int. J. Syst. Evol. Microbiol.">
        <title>The Global Catalogue of Microorganisms (GCM) 10K type strain sequencing project: providing services to taxonomists for standard genome sequencing and annotation.</title>
        <authorList>
            <consortium name="The Broad Institute Genomics Platform"/>
            <consortium name="The Broad Institute Genome Sequencing Center for Infectious Disease"/>
            <person name="Wu L."/>
            <person name="Ma J."/>
        </authorList>
    </citation>
    <scope>NUCLEOTIDE SEQUENCE [LARGE SCALE GENOMIC DNA]</scope>
    <source>
        <strain evidence="2">CECT 7184</strain>
    </source>
</reference>
<dbReference type="Pfam" id="PF10776">
    <property type="entry name" value="DUF2600"/>
    <property type="match status" value="1"/>
</dbReference>
<name>A0ABW0YNG0_9BACI</name>
<dbReference type="InterPro" id="IPR019712">
    <property type="entry name" value="YtpB-like"/>
</dbReference>
<protein>
    <submittedName>
        <fullName evidence="1">Tetraprenyl-beta-curcumene synthase family protein</fullName>
    </submittedName>
</protein>
<organism evidence="1 2">
    <name type="scientific">Thalassorhabdus alkalitolerans</name>
    <dbReference type="NCBI Taxonomy" id="2282697"/>
    <lineage>
        <taxon>Bacteria</taxon>
        <taxon>Bacillati</taxon>
        <taxon>Bacillota</taxon>
        <taxon>Bacilli</taxon>
        <taxon>Bacillales</taxon>
        <taxon>Bacillaceae</taxon>
        <taxon>Thalassorhabdus</taxon>
    </lineage>
</organism>
<accession>A0ABW0YNG0</accession>
<dbReference type="Proteomes" id="UP001596142">
    <property type="component" value="Unassembled WGS sequence"/>
</dbReference>
<dbReference type="EMBL" id="JBHSOZ010000003">
    <property type="protein sequence ID" value="MFC5712857.1"/>
    <property type="molecule type" value="Genomic_DNA"/>
</dbReference>
<comment type="caution">
    <text evidence="1">The sequence shown here is derived from an EMBL/GenBank/DDBJ whole genome shotgun (WGS) entry which is preliminary data.</text>
</comment>
<proteinExistence type="predicted"/>
<dbReference type="RefSeq" id="WP_385940145.1">
    <property type="nucleotide sequence ID" value="NZ_JBHSOZ010000003.1"/>
</dbReference>
<sequence length="351" mass="41330">MKVPTQPWTILYKLNKETIPAAHYFLKEWKKKASEIPNQELREQALDSLTKKYFHCEGGSAFGLLAGQRQNQVIQFMVAYQTICDYLDNLCDQSESLDPNDFRTLHNALDDALTPGAELKNYYYYREEQEDGGYLHSLIETCQNTLRTFPGFPMAQEDMRELSSYYQDLQVYKHVKKEEREPLLKEWYKKHEDVMPDLTWYEFSSATASTLGVYTLAGYAARGEGTPWLFSNIKNAYFPAVQGLHILLDYFIDQEEDHADDELNFINYYGNEDEMVHRMHFFMDKVKTSIERLPDQKFHQLIYQGVIAIYLTDNKVQLNKEMKETAKQIVRFGGLSSRFFYVNSWVFRRIK</sequence>
<gene>
    <name evidence="1" type="ORF">ACFPU1_08695</name>
</gene>
<keyword evidence="2" id="KW-1185">Reference proteome</keyword>
<evidence type="ECO:0000313" key="1">
    <source>
        <dbReference type="EMBL" id="MFC5712857.1"/>
    </source>
</evidence>
<evidence type="ECO:0000313" key="2">
    <source>
        <dbReference type="Proteomes" id="UP001596142"/>
    </source>
</evidence>